<gene>
    <name evidence="2" type="ORF">A3D04_02010</name>
</gene>
<dbReference type="EMBL" id="MFBD01000016">
    <property type="protein sequence ID" value="OGD88957.1"/>
    <property type="molecule type" value="Genomic_DNA"/>
</dbReference>
<dbReference type="SUPFAM" id="SSF53383">
    <property type="entry name" value="PLP-dependent transferases"/>
    <property type="match status" value="1"/>
</dbReference>
<name>A0A1F5GAU7_9BACT</name>
<dbReference type="InterPro" id="IPR015422">
    <property type="entry name" value="PyrdxlP-dep_Trfase_small"/>
</dbReference>
<organism evidence="2 3">
    <name type="scientific">Candidatus Curtissbacteria bacterium RIFCSPHIGHO2_02_FULL_40_16b</name>
    <dbReference type="NCBI Taxonomy" id="1797714"/>
    <lineage>
        <taxon>Bacteria</taxon>
        <taxon>Candidatus Curtissiibacteriota</taxon>
    </lineage>
</organism>
<protein>
    <recommendedName>
        <fullName evidence="4">Aminotransferase DegT</fullName>
    </recommendedName>
</protein>
<evidence type="ECO:0000313" key="3">
    <source>
        <dbReference type="Proteomes" id="UP000177369"/>
    </source>
</evidence>
<dbReference type="AlphaFoldDB" id="A0A1F5GAU7"/>
<evidence type="ECO:0000313" key="2">
    <source>
        <dbReference type="EMBL" id="OGD88957.1"/>
    </source>
</evidence>
<dbReference type="InterPro" id="IPR015424">
    <property type="entry name" value="PyrdxlP-dep_Trfase"/>
</dbReference>
<dbReference type="GO" id="GO:0000271">
    <property type="term" value="P:polysaccharide biosynthetic process"/>
    <property type="evidence" value="ECO:0007669"/>
    <property type="project" value="TreeGrafter"/>
</dbReference>
<evidence type="ECO:0008006" key="4">
    <source>
        <dbReference type="Google" id="ProtNLM"/>
    </source>
</evidence>
<dbReference type="GO" id="GO:0030170">
    <property type="term" value="F:pyridoxal phosphate binding"/>
    <property type="evidence" value="ECO:0007669"/>
    <property type="project" value="TreeGrafter"/>
</dbReference>
<reference evidence="2 3" key="1">
    <citation type="journal article" date="2016" name="Nat. Commun.">
        <title>Thousands of microbial genomes shed light on interconnected biogeochemical processes in an aquifer system.</title>
        <authorList>
            <person name="Anantharaman K."/>
            <person name="Brown C.T."/>
            <person name="Hug L.A."/>
            <person name="Sharon I."/>
            <person name="Castelle C.J."/>
            <person name="Probst A.J."/>
            <person name="Thomas B.C."/>
            <person name="Singh A."/>
            <person name="Wilkins M.J."/>
            <person name="Karaoz U."/>
            <person name="Brodie E.L."/>
            <person name="Williams K.H."/>
            <person name="Hubbard S.S."/>
            <person name="Banfield J.F."/>
        </authorList>
    </citation>
    <scope>NUCLEOTIDE SEQUENCE [LARGE SCALE GENOMIC DNA]</scope>
</reference>
<dbReference type="PANTHER" id="PTHR30244:SF34">
    <property type="entry name" value="DTDP-4-AMINO-4,6-DIDEOXYGALACTOSE TRANSAMINASE"/>
    <property type="match status" value="1"/>
</dbReference>
<sequence length="390" mass="44235">MGTVNISDTARKNVLKVLASNRLSPGKYTEKLEINLASLHDRKFAIFCNSGTSALHVALGVLKEKFNWRDGDEVIVPAVTFVATSNVVIHNNLKPVFVDVESDFYGINPDLIESRISTRTRAIMPVHLFGQSADMKPIMKMAKKYNLKVLEDSAEAMFVKYNGKPVGSSGDIACFSTYATHLITTGVGGFSMTNDPELAVMMKSYFNHGRDRIYLTIDDDDSVSPKKLFEIIPRRFSFVHIGHSFRLTEIEAALGLAQLDVWEKIISHRQANAQYLTKGLAKYSYYIQTPKIRKNSEHGFMLYPILIINQKIDREKLINFLEQNGVETRYLMPLINQPVYKKMFGDIENNYPVAKAINRNGFIVGCHQDLTESDLDYVIDKFSKFFKKYA</sequence>
<dbReference type="CDD" id="cd00616">
    <property type="entry name" value="AHBA_syn"/>
    <property type="match status" value="1"/>
</dbReference>
<evidence type="ECO:0000256" key="1">
    <source>
        <dbReference type="RuleBase" id="RU004508"/>
    </source>
</evidence>
<accession>A0A1F5GAU7</accession>
<dbReference type="InterPro" id="IPR015421">
    <property type="entry name" value="PyrdxlP-dep_Trfase_major"/>
</dbReference>
<dbReference type="Pfam" id="PF01041">
    <property type="entry name" value="DegT_DnrJ_EryC1"/>
    <property type="match status" value="1"/>
</dbReference>
<comment type="caution">
    <text evidence="2">The sequence shown here is derived from an EMBL/GenBank/DDBJ whole genome shotgun (WGS) entry which is preliminary data.</text>
</comment>
<proteinExistence type="inferred from homology"/>
<comment type="similarity">
    <text evidence="1">Belongs to the DegT/DnrJ/EryC1 family.</text>
</comment>
<dbReference type="Gene3D" id="3.40.640.10">
    <property type="entry name" value="Type I PLP-dependent aspartate aminotransferase-like (Major domain)"/>
    <property type="match status" value="1"/>
</dbReference>
<keyword evidence="1" id="KW-0663">Pyridoxal phosphate</keyword>
<dbReference type="PIRSF" id="PIRSF000390">
    <property type="entry name" value="PLP_StrS"/>
    <property type="match status" value="1"/>
</dbReference>
<dbReference type="Proteomes" id="UP000177369">
    <property type="component" value="Unassembled WGS sequence"/>
</dbReference>
<dbReference type="STRING" id="1797714.A3D04_02010"/>
<dbReference type="PANTHER" id="PTHR30244">
    <property type="entry name" value="TRANSAMINASE"/>
    <property type="match status" value="1"/>
</dbReference>
<dbReference type="GO" id="GO:0008483">
    <property type="term" value="F:transaminase activity"/>
    <property type="evidence" value="ECO:0007669"/>
    <property type="project" value="TreeGrafter"/>
</dbReference>
<dbReference type="Gene3D" id="3.90.1150.10">
    <property type="entry name" value="Aspartate Aminotransferase, domain 1"/>
    <property type="match status" value="1"/>
</dbReference>
<dbReference type="InterPro" id="IPR000653">
    <property type="entry name" value="DegT/StrS_aminotransferase"/>
</dbReference>